<reference evidence="4 5" key="1">
    <citation type="submission" date="2021-03" db="EMBL/GenBank/DDBJ databases">
        <title>Antimicrobial resistance genes in bacteria isolated from Japanese honey, and their potential for conferring macrolide and lincosamide resistance in the American foulbrood pathogen Paenibacillus larvae.</title>
        <authorList>
            <person name="Okamoto M."/>
            <person name="Kumagai M."/>
            <person name="Kanamori H."/>
            <person name="Takamatsu D."/>
        </authorList>
    </citation>
    <scope>NUCLEOTIDE SEQUENCE [LARGE SCALE GENOMIC DNA]</scope>
    <source>
        <strain evidence="4 5">J8TS2</strain>
    </source>
</reference>
<evidence type="ECO:0000256" key="1">
    <source>
        <dbReference type="ARBA" id="ARBA00022723"/>
    </source>
</evidence>
<sequence>MKQPNILWITTDQQRFDTLGCYGNEFVNTPNIDRLAKSGVLFEQCYSNSTVCTPSRASFLTGRYPRTNRTRQNGQSIPADEVLVTKLLADAGYICGLAGKLHISACNPSVSTAREPRINDGYTEFNWSHHPNRNWPSDDYQHWLTEKGVKVKKRKVEGMPYIEYCPDEENHQTTWCAQKAINFIKNNADFENPWLFSVNMFDPHHPFDPPEDYLKRYLDILDEIPMPNYKENELEEKTIYQQIDHERAYGIKGLFPASKMSEKDHKSLKAAYWAMVDLIDKQVGRIIDVLEETGQLENTIIIFMSDHGEMLGDHGIYLKGPHFYDPAVNVPFIISCPSRIQGNRRMNTMVELVDIAPTLLEAIGQPNYKGTQGKSLWDLLIGSNEEGPHRNDVYCEFYDDRRGDDQRRISANMLRTEKFKLIVYSGMEHGELYDLEKDPNESSNLWNDIHYQAIKMKLFKRLYDRMMETMDPLPEKIAAW</sequence>
<keyword evidence="5" id="KW-1185">Reference proteome</keyword>
<dbReference type="Pfam" id="PF00884">
    <property type="entry name" value="Sulfatase"/>
    <property type="match status" value="1"/>
</dbReference>
<evidence type="ECO:0000256" key="2">
    <source>
        <dbReference type="ARBA" id="ARBA00022801"/>
    </source>
</evidence>
<gene>
    <name evidence="4" type="ORF">J8TS2_07520</name>
</gene>
<dbReference type="PANTHER" id="PTHR45953">
    <property type="entry name" value="IDURONATE 2-SULFATASE"/>
    <property type="match status" value="1"/>
</dbReference>
<dbReference type="RefSeq" id="WP_212965537.1">
    <property type="nucleotide sequence ID" value="NZ_BORB01000004.1"/>
</dbReference>
<dbReference type="Gene3D" id="3.40.720.10">
    <property type="entry name" value="Alkaline Phosphatase, subunit A"/>
    <property type="match status" value="1"/>
</dbReference>
<dbReference type="InterPro" id="IPR000917">
    <property type="entry name" value="Sulfatase_N"/>
</dbReference>
<organism evidence="4 5">
    <name type="scientific">Lederbergia ruris</name>
    <dbReference type="NCBI Taxonomy" id="217495"/>
    <lineage>
        <taxon>Bacteria</taxon>
        <taxon>Bacillati</taxon>
        <taxon>Bacillota</taxon>
        <taxon>Bacilli</taxon>
        <taxon>Bacillales</taxon>
        <taxon>Bacillaceae</taxon>
        <taxon>Lederbergia</taxon>
    </lineage>
</organism>
<accession>A0ABQ4KEN1</accession>
<dbReference type="SUPFAM" id="SSF53649">
    <property type="entry name" value="Alkaline phosphatase-like"/>
    <property type="match status" value="1"/>
</dbReference>
<dbReference type="Proteomes" id="UP000679950">
    <property type="component" value="Unassembled WGS sequence"/>
</dbReference>
<evidence type="ECO:0000313" key="4">
    <source>
        <dbReference type="EMBL" id="GIN56433.1"/>
    </source>
</evidence>
<dbReference type="EMBL" id="BORB01000004">
    <property type="protein sequence ID" value="GIN56433.1"/>
    <property type="molecule type" value="Genomic_DNA"/>
</dbReference>
<name>A0ABQ4KEN1_9BACI</name>
<dbReference type="PANTHER" id="PTHR45953:SF1">
    <property type="entry name" value="IDURONATE 2-SULFATASE"/>
    <property type="match status" value="1"/>
</dbReference>
<feature type="domain" description="Sulfatase N-terminal" evidence="3">
    <location>
        <begin position="4"/>
        <end position="364"/>
    </location>
</feature>
<protein>
    <submittedName>
        <fullName evidence="4">Arylsulfatase</fullName>
    </submittedName>
</protein>
<keyword evidence="2" id="KW-0378">Hydrolase</keyword>
<keyword evidence="1" id="KW-0479">Metal-binding</keyword>
<evidence type="ECO:0000259" key="3">
    <source>
        <dbReference type="Pfam" id="PF00884"/>
    </source>
</evidence>
<evidence type="ECO:0000313" key="5">
    <source>
        <dbReference type="Proteomes" id="UP000679950"/>
    </source>
</evidence>
<proteinExistence type="predicted"/>
<comment type="caution">
    <text evidence="4">The sequence shown here is derived from an EMBL/GenBank/DDBJ whole genome shotgun (WGS) entry which is preliminary data.</text>
</comment>
<dbReference type="InterPro" id="IPR017850">
    <property type="entry name" value="Alkaline_phosphatase_core_sf"/>
</dbReference>